<feature type="transmembrane region" description="Helical" evidence="1">
    <location>
        <begin position="7"/>
        <end position="27"/>
    </location>
</feature>
<feature type="transmembrane region" description="Helical" evidence="1">
    <location>
        <begin position="122"/>
        <end position="140"/>
    </location>
</feature>
<dbReference type="PANTHER" id="PTHR34220">
    <property type="entry name" value="SENSOR HISTIDINE KINASE YPDA"/>
    <property type="match status" value="1"/>
</dbReference>
<dbReference type="STRING" id="1406840.Q763_12675"/>
<dbReference type="InterPro" id="IPR010559">
    <property type="entry name" value="Sig_transdc_His_kin_internal"/>
</dbReference>
<reference evidence="3 4" key="1">
    <citation type="submission" date="2013-09" db="EMBL/GenBank/DDBJ databases">
        <authorList>
            <person name="Zeng Z."/>
            <person name="Chen C."/>
        </authorList>
    </citation>
    <scope>NUCLEOTIDE SEQUENCE [LARGE SCALE GENOMIC DNA]</scope>
    <source>
        <strain evidence="3 4">F44-8</strain>
    </source>
</reference>
<dbReference type="GO" id="GO:0000155">
    <property type="term" value="F:phosphorelay sensor kinase activity"/>
    <property type="evidence" value="ECO:0007669"/>
    <property type="project" value="InterPro"/>
</dbReference>
<name>A0A0A2LIJ4_9FLAO</name>
<dbReference type="InterPro" id="IPR050640">
    <property type="entry name" value="Bact_2-comp_sensor_kinase"/>
</dbReference>
<dbReference type="Pfam" id="PF06580">
    <property type="entry name" value="His_kinase"/>
    <property type="match status" value="1"/>
</dbReference>
<keyword evidence="1" id="KW-0812">Transmembrane</keyword>
<dbReference type="AlphaFoldDB" id="A0A0A2LIJ4"/>
<dbReference type="SUPFAM" id="SSF55874">
    <property type="entry name" value="ATPase domain of HSP90 chaperone/DNA topoisomerase II/histidine kinase"/>
    <property type="match status" value="1"/>
</dbReference>
<keyword evidence="1" id="KW-1133">Transmembrane helix</keyword>
<evidence type="ECO:0000313" key="3">
    <source>
        <dbReference type="EMBL" id="KGO79699.1"/>
    </source>
</evidence>
<evidence type="ECO:0000313" key="4">
    <source>
        <dbReference type="Proteomes" id="UP000030129"/>
    </source>
</evidence>
<dbReference type="Proteomes" id="UP000030129">
    <property type="component" value="Unassembled WGS sequence"/>
</dbReference>
<dbReference type="GO" id="GO:0016020">
    <property type="term" value="C:membrane"/>
    <property type="evidence" value="ECO:0007669"/>
    <property type="project" value="InterPro"/>
</dbReference>
<dbReference type="eggNOG" id="COG2972">
    <property type="taxonomic scope" value="Bacteria"/>
</dbReference>
<gene>
    <name evidence="3" type="ORF">Q763_12675</name>
</gene>
<feature type="transmembrane region" description="Helical" evidence="1">
    <location>
        <begin position="72"/>
        <end position="91"/>
    </location>
</feature>
<dbReference type="PANTHER" id="PTHR34220:SF7">
    <property type="entry name" value="SENSOR HISTIDINE KINASE YPDA"/>
    <property type="match status" value="1"/>
</dbReference>
<comment type="caution">
    <text evidence="3">The sequence shown here is derived from an EMBL/GenBank/DDBJ whole genome shotgun (WGS) entry which is preliminary data.</text>
</comment>
<keyword evidence="4" id="KW-1185">Reference proteome</keyword>
<evidence type="ECO:0000256" key="1">
    <source>
        <dbReference type="SAM" id="Phobius"/>
    </source>
</evidence>
<keyword evidence="1" id="KW-0472">Membrane</keyword>
<accession>A0A0A2LIJ4</accession>
<sequence length="342" mass="40375">MSKKKEILYHIVFWFLFVGLEQLLKSITIHKDLDTTWSILQNLGFILLQLLIFYSNYLIICPKTILNKRWRLLIVAQFGLIVLFPAIRFVYEEIVLFKITGYHNYDMSDLNPLYYIYDNSYYSIRILLFSLVGYFMKYMWNTNTQVTQLILEKKQAELQALKNQLSPHFLFNSLNGFYSDLYDTNPTVATDILKLSEMLRYVTYESENDMVLLKDEVLFLQNYIDLFKRRFDGKVAITFTSPYNTGTWKIPSLLLIHFLENAFKHGITDDYDNPVIIKIKTQAGRLTFTTTNKYRTTQSYDEHGIGYKNISQRLNILYPENHSLNVEQGTQYFNVTLNIPLS</sequence>
<protein>
    <recommendedName>
        <fullName evidence="2">Signal transduction histidine kinase internal region domain-containing protein</fullName>
    </recommendedName>
</protein>
<organism evidence="3 4">
    <name type="scientific">Flavobacterium beibuense F44-8</name>
    <dbReference type="NCBI Taxonomy" id="1406840"/>
    <lineage>
        <taxon>Bacteria</taxon>
        <taxon>Pseudomonadati</taxon>
        <taxon>Bacteroidota</taxon>
        <taxon>Flavobacteriia</taxon>
        <taxon>Flavobacteriales</taxon>
        <taxon>Flavobacteriaceae</taxon>
        <taxon>Flavobacterium</taxon>
    </lineage>
</organism>
<proteinExistence type="predicted"/>
<dbReference type="RefSeq" id="WP_035134758.1">
    <property type="nucleotide sequence ID" value="NZ_JRLV01000015.1"/>
</dbReference>
<feature type="domain" description="Signal transduction histidine kinase internal region" evidence="2">
    <location>
        <begin position="156"/>
        <end position="234"/>
    </location>
</feature>
<feature type="transmembrane region" description="Helical" evidence="1">
    <location>
        <begin position="39"/>
        <end position="60"/>
    </location>
</feature>
<dbReference type="EMBL" id="JRLV01000015">
    <property type="protein sequence ID" value="KGO79699.1"/>
    <property type="molecule type" value="Genomic_DNA"/>
</dbReference>
<dbReference type="InterPro" id="IPR036890">
    <property type="entry name" value="HATPase_C_sf"/>
</dbReference>
<evidence type="ECO:0000259" key="2">
    <source>
        <dbReference type="Pfam" id="PF06580"/>
    </source>
</evidence>